<reference evidence="1" key="2">
    <citation type="journal article" date="2015" name="Fish Shellfish Immunol.">
        <title>Early steps in the European eel (Anguilla anguilla)-Vibrio vulnificus interaction in the gills: Role of the RtxA13 toxin.</title>
        <authorList>
            <person name="Callol A."/>
            <person name="Pajuelo D."/>
            <person name="Ebbesson L."/>
            <person name="Teles M."/>
            <person name="MacKenzie S."/>
            <person name="Amaro C."/>
        </authorList>
    </citation>
    <scope>NUCLEOTIDE SEQUENCE</scope>
</reference>
<organism evidence="1">
    <name type="scientific">Anguilla anguilla</name>
    <name type="common">European freshwater eel</name>
    <name type="synonym">Muraena anguilla</name>
    <dbReference type="NCBI Taxonomy" id="7936"/>
    <lineage>
        <taxon>Eukaryota</taxon>
        <taxon>Metazoa</taxon>
        <taxon>Chordata</taxon>
        <taxon>Craniata</taxon>
        <taxon>Vertebrata</taxon>
        <taxon>Euteleostomi</taxon>
        <taxon>Actinopterygii</taxon>
        <taxon>Neopterygii</taxon>
        <taxon>Teleostei</taxon>
        <taxon>Anguilliformes</taxon>
        <taxon>Anguillidae</taxon>
        <taxon>Anguilla</taxon>
    </lineage>
</organism>
<dbReference type="EMBL" id="GBXM01106152">
    <property type="protein sequence ID" value="JAH02425.1"/>
    <property type="molecule type" value="Transcribed_RNA"/>
</dbReference>
<reference evidence="1" key="1">
    <citation type="submission" date="2014-11" db="EMBL/GenBank/DDBJ databases">
        <authorList>
            <person name="Amaro Gonzalez C."/>
        </authorList>
    </citation>
    <scope>NUCLEOTIDE SEQUENCE</scope>
</reference>
<sequence length="26" mass="3035">MRKLRNTSGSNRRNIWLYPISSVVVS</sequence>
<accession>A0A0E9PED1</accession>
<proteinExistence type="predicted"/>
<protein>
    <submittedName>
        <fullName evidence="1">Uncharacterized protein</fullName>
    </submittedName>
</protein>
<name>A0A0E9PED1_ANGAN</name>
<evidence type="ECO:0000313" key="1">
    <source>
        <dbReference type="EMBL" id="JAH02425.1"/>
    </source>
</evidence>
<dbReference type="AlphaFoldDB" id="A0A0E9PED1"/>